<dbReference type="InterPro" id="IPR036689">
    <property type="entry name" value="ESAT-6-like_sf"/>
</dbReference>
<evidence type="ECO:0000313" key="1">
    <source>
        <dbReference type="EMBL" id="QNP54903.1"/>
    </source>
</evidence>
<dbReference type="RefSeq" id="WP_187720039.1">
    <property type="nucleotide sequence ID" value="NZ_BAABBL010000004.1"/>
</dbReference>
<protein>
    <submittedName>
        <fullName evidence="1">Uncharacterized protein</fullName>
    </submittedName>
</protein>
<accession>A0A7H0H2Y7</accession>
<dbReference type="SUPFAM" id="SSF140453">
    <property type="entry name" value="EsxAB dimer-like"/>
    <property type="match status" value="1"/>
</dbReference>
<reference evidence="1 2" key="1">
    <citation type="submission" date="2020-08" db="EMBL/GenBank/DDBJ databases">
        <title>Genome sequence of Tessaracoccus defluvii JCM 17540T.</title>
        <authorList>
            <person name="Hyun D.-W."/>
            <person name="Bae J.-W."/>
        </authorList>
    </citation>
    <scope>NUCLEOTIDE SEQUENCE [LARGE SCALE GENOMIC DNA]</scope>
    <source>
        <strain evidence="1 2">JCM 17540</strain>
    </source>
</reference>
<keyword evidence="2" id="KW-1185">Reference proteome</keyword>
<organism evidence="1 2">
    <name type="scientific">Tessaracoccus defluvii</name>
    <dbReference type="NCBI Taxonomy" id="1285901"/>
    <lineage>
        <taxon>Bacteria</taxon>
        <taxon>Bacillati</taxon>
        <taxon>Actinomycetota</taxon>
        <taxon>Actinomycetes</taxon>
        <taxon>Propionibacteriales</taxon>
        <taxon>Propionibacteriaceae</taxon>
        <taxon>Tessaracoccus</taxon>
    </lineage>
</organism>
<dbReference type="KEGG" id="tdf:H9L22_11455"/>
<name>A0A7H0H2Y7_9ACTN</name>
<dbReference type="AlphaFoldDB" id="A0A7H0H2Y7"/>
<sequence length="288" mass="31197">MATQRSYVQRFPVKDPSGCYSPDIPRRGSQGCDFTLDVSWIVDLLDRLQEKLGRVSDYIQKAKRIAQKILDKMGGLLDVLYKIPGVGSFAKDKIERIVNWLFSAADLIVRGLNKLAELAQQALAPWEVRSAGRSIVNQLVPKCESFAAEFEPGNLKSSSTWTGDAATSFLDAYARQGKAAQDTAQAAALFGQAVKRMGDDGVQTTKDLALDLAEHAAKIISQGVRLLSVPVGTVTAAIRIIDLVRNVVALIQAWQRHMRDVARQTADMAAATASVVAGGEWPKAVTTG</sequence>
<evidence type="ECO:0000313" key="2">
    <source>
        <dbReference type="Proteomes" id="UP000516117"/>
    </source>
</evidence>
<gene>
    <name evidence="1" type="ORF">H9L22_11455</name>
</gene>
<proteinExistence type="predicted"/>
<dbReference type="Proteomes" id="UP000516117">
    <property type="component" value="Chromosome"/>
</dbReference>
<dbReference type="EMBL" id="CP060789">
    <property type="protein sequence ID" value="QNP54903.1"/>
    <property type="molecule type" value="Genomic_DNA"/>
</dbReference>